<proteinExistence type="predicted"/>
<organism evidence="1">
    <name type="scientific">Timema tahoe</name>
    <dbReference type="NCBI Taxonomy" id="61484"/>
    <lineage>
        <taxon>Eukaryota</taxon>
        <taxon>Metazoa</taxon>
        <taxon>Ecdysozoa</taxon>
        <taxon>Arthropoda</taxon>
        <taxon>Hexapoda</taxon>
        <taxon>Insecta</taxon>
        <taxon>Pterygota</taxon>
        <taxon>Neoptera</taxon>
        <taxon>Polyneoptera</taxon>
        <taxon>Phasmatodea</taxon>
        <taxon>Timematodea</taxon>
        <taxon>Timematoidea</taxon>
        <taxon>Timematidae</taxon>
        <taxon>Timema</taxon>
    </lineage>
</organism>
<sequence>MFGACSRTDIYLGILLRTNRTRTNECSSEYAPLQSKEFVEKPTVECGARSQRFARCSLHRAIHEAIDFKLCISDFPGMCYDKYGDVFHEEGANWFDNVNCVKYTCRQDYDDNHMVVVTNGKANRDLNPNLLVIGCLVYCDSDALDHATTEAGASSWMRSRPARYGTVTRGPSIQDAARRFGARTPGDTRIGATSSTKTTTTATSYTLLVGILRGLVPGHQATHVSALPPQQQQQQPPLLVILS</sequence>
<dbReference type="EMBL" id="OE002306">
    <property type="protein sequence ID" value="CAD7458486.1"/>
    <property type="molecule type" value="Genomic_DNA"/>
</dbReference>
<name>A0A7R9NW49_9NEOP</name>
<accession>A0A7R9NW49</accession>
<reference evidence="1" key="1">
    <citation type="submission" date="2020-11" db="EMBL/GenBank/DDBJ databases">
        <authorList>
            <person name="Tran Van P."/>
        </authorList>
    </citation>
    <scope>NUCLEOTIDE SEQUENCE</scope>
</reference>
<dbReference type="AlphaFoldDB" id="A0A7R9NW49"/>
<gene>
    <name evidence="1" type="ORF">TTEB3V08_LOCUS6465</name>
</gene>
<evidence type="ECO:0000313" key="1">
    <source>
        <dbReference type="EMBL" id="CAD7458486.1"/>
    </source>
</evidence>
<protein>
    <submittedName>
        <fullName evidence="1">Uncharacterized protein</fullName>
    </submittedName>
</protein>